<dbReference type="PANTHER" id="PTHR33070">
    <property type="entry name" value="OS06G0725500 PROTEIN"/>
    <property type="match status" value="1"/>
</dbReference>
<dbReference type="InterPro" id="IPR004320">
    <property type="entry name" value="BPS1_pln"/>
</dbReference>
<dbReference type="Pfam" id="PF03087">
    <property type="entry name" value="BPS1"/>
    <property type="match status" value="1"/>
</dbReference>
<evidence type="ECO:0000313" key="2">
    <source>
        <dbReference type="Proteomes" id="UP000489600"/>
    </source>
</evidence>
<keyword evidence="2" id="KW-1185">Reference proteome</keyword>
<dbReference type="Proteomes" id="UP000489600">
    <property type="component" value="Unassembled WGS sequence"/>
</dbReference>
<gene>
    <name evidence="1" type="ORF">ANE_LOCUS5910</name>
</gene>
<name>A0A565B3V0_9BRAS</name>
<evidence type="ECO:0000313" key="1">
    <source>
        <dbReference type="EMBL" id="VVA95465.1"/>
    </source>
</evidence>
<dbReference type="EMBL" id="CABITT030000002">
    <property type="protein sequence ID" value="VVA95465.1"/>
    <property type="molecule type" value="Genomic_DNA"/>
</dbReference>
<dbReference type="AlphaFoldDB" id="A0A565B3V0"/>
<proteinExistence type="predicted"/>
<accession>A0A565B3V0</accession>
<reference evidence="1" key="1">
    <citation type="submission" date="2019-07" db="EMBL/GenBank/DDBJ databases">
        <authorList>
            <person name="Dittberner H."/>
        </authorList>
    </citation>
    <scope>NUCLEOTIDE SEQUENCE [LARGE SCALE GENOMIC DNA]</scope>
</reference>
<comment type="caution">
    <text evidence="1">The sequence shown here is derived from an EMBL/GenBank/DDBJ whole genome shotgun (WGS) entry which is preliminary data.</text>
</comment>
<dbReference type="OrthoDB" id="1701699at2759"/>
<protein>
    <submittedName>
        <fullName evidence="1">Uncharacterized protein</fullName>
    </submittedName>
</protein>
<sequence length="142" mass="15916">MAATSPSGAHVRSTSWPQDVHPLSRAIEIHLLTLAQKSESSCQKVGVLKSMYEVVEVFLCFQTTKTRKAFSDFEDVSDGFLEVLDICSTIRDVLMQIKEQVRDLESSLRRRVIKTKSGEDQDAFLNREIDAAIISRGRAAEV</sequence>
<dbReference type="GO" id="GO:0048367">
    <property type="term" value="P:shoot system development"/>
    <property type="evidence" value="ECO:0007669"/>
    <property type="project" value="InterPro"/>
</dbReference>
<dbReference type="PANTHER" id="PTHR33070:SF115">
    <property type="entry name" value="T23E18.15"/>
    <property type="match status" value="1"/>
</dbReference>
<organism evidence="1 2">
    <name type="scientific">Arabis nemorensis</name>
    <dbReference type="NCBI Taxonomy" id="586526"/>
    <lineage>
        <taxon>Eukaryota</taxon>
        <taxon>Viridiplantae</taxon>
        <taxon>Streptophyta</taxon>
        <taxon>Embryophyta</taxon>
        <taxon>Tracheophyta</taxon>
        <taxon>Spermatophyta</taxon>
        <taxon>Magnoliopsida</taxon>
        <taxon>eudicotyledons</taxon>
        <taxon>Gunneridae</taxon>
        <taxon>Pentapetalae</taxon>
        <taxon>rosids</taxon>
        <taxon>malvids</taxon>
        <taxon>Brassicales</taxon>
        <taxon>Brassicaceae</taxon>
        <taxon>Arabideae</taxon>
        <taxon>Arabis</taxon>
    </lineage>
</organism>
<dbReference type="GO" id="GO:0048364">
    <property type="term" value="P:root development"/>
    <property type="evidence" value="ECO:0007669"/>
    <property type="project" value="InterPro"/>
</dbReference>